<dbReference type="PANTHER" id="PTHR23019">
    <property type="entry name" value="NUCLEAR PORE MEMBRANE GLYCOPROTEIN GP210-RELATED"/>
    <property type="match status" value="1"/>
</dbReference>
<dbReference type="InterPro" id="IPR058779">
    <property type="entry name" value="Ig_NUP210_13th"/>
</dbReference>
<keyword evidence="1" id="KW-0812">Transmembrane</keyword>
<dbReference type="InterPro" id="IPR045197">
    <property type="entry name" value="NUP210-like"/>
</dbReference>
<dbReference type="InterPro" id="IPR057586">
    <property type="entry name" value="Ig_NUP210_16th"/>
</dbReference>
<dbReference type="Proteomes" id="UP000762676">
    <property type="component" value="Unassembled WGS sequence"/>
</dbReference>
<keyword evidence="7" id="KW-1185">Reference proteome</keyword>
<dbReference type="Pfam" id="PF26181">
    <property type="entry name" value="Ig_NUP210_13th"/>
    <property type="match status" value="1"/>
</dbReference>
<dbReference type="InterPro" id="IPR055094">
    <property type="entry name" value="NUP210_Ig15"/>
</dbReference>
<feature type="domain" description="NUP210 Ig-like" evidence="4">
    <location>
        <begin position="302"/>
        <end position="371"/>
    </location>
</feature>
<dbReference type="AlphaFoldDB" id="A0AAV4I8C1"/>
<sequence>MPVYAVGLTDHETPFTFGNSVPPLTFLWSANSREVLQLHSVYHKSSIEPVPENNFAQRAVAMETGLSTIRLKVKVHAGSHLQVLMDQILQDEVQIQVFEKLSLINPSTCHGQILVTPNTDTSLKTNRDVAARVRYFILNNQEGLESQGNNPVESPVVRLLDNGQLRSGPIPGSTVLHVVAQEEFGLNQTLVILVKVKPVSYMMINADSAVLSSSSGHLSSVPIGANLQFQVSFHDDVGDEFYTTNVEIGIRCSRYDYLHVSNGVDNATLVVRAAEIGNTVLKVWDKKKPSMSDYINIPVGYAISPAQASLTLGSIVCFSSHIFTETGSPGSWKSKSKVLDIEEQSGISTASAIGHGTMVYFFSAVTSTNTEVTVEPITVIRLGQGASFLTNAGTWKVRSYPVYFNHEGNVIGQNCSSVVAKTKFFPPFIPYVCDLVLTQKTLDISVSDLFTAKATFDSEKGQHLCEISNVLAPPQTFASGSTDPLTQMVATLESNLQLTARVSHLSVPGQQEVSSEPLDLEFVPAFYVHNPELHVSTAWPVGSVRVSAAQNIIQDLEVKVSDTTVLESLGLEKDASNTNMVVFPVRLLDSLTLWEKELADISLDIAHARSGHRVRVPIYVKLIGQKPDSFCKCSQLHLIFPISRGPKKDYWYLLVFESVAVVVVGLLVIVEAVVVVAVVVVAVVVVVIVVVVLVVVVVKLVTVVAAVVVVSSSSGGGVAVVRVVIVVVTVVVVVVVVVVVEMSAMVWANKQEITRSEIGLHN</sequence>
<keyword evidence="1" id="KW-0472">Membrane</keyword>
<comment type="caution">
    <text evidence="6">The sequence shown here is derived from an EMBL/GenBank/DDBJ whole genome shotgun (WGS) entry which is preliminary data.</text>
</comment>
<evidence type="ECO:0000313" key="6">
    <source>
        <dbReference type="EMBL" id="GFS06170.1"/>
    </source>
</evidence>
<dbReference type="Pfam" id="PF22959">
    <property type="entry name" value="Ig_NUP210_15th"/>
    <property type="match status" value="1"/>
</dbReference>
<name>A0AAV4I8C1_9GAST</name>
<evidence type="ECO:0000259" key="5">
    <source>
        <dbReference type="Pfam" id="PF26181"/>
    </source>
</evidence>
<keyword evidence="1" id="KW-1133">Transmembrane helix</keyword>
<dbReference type="PANTHER" id="PTHR23019:SF0">
    <property type="entry name" value="NUCLEAR PORE MEMBRANE GLYCOPROTEIN 210"/>
    <property type="match status" value="1"/>
</dbReference>
<dbReference type="InterPro" id="IPR055095">
    <property type="entry name" value="NUP210_Ig_C"/>
</dbReference>
<feature type="transmembrane region" description="Helical" evidence="1">
    <location>
        <begin position="677"/>
        <end position="710"/>
    </location>
</feature>
<gene>
    <name evidence="6" type="ORF">ElyMa_002958200</name>
</gene>
<feature type="domain" description="NUP210 Ig-like" evidence="3">
    <location>
        <begin position="196"/>
        <end position="299"/>
    </location>
</feature>
<evidence type="ECO:0000313" key="7">
    <source>
        <dbReference type="Proteomes" id="UP000762676"/>
    </source>
</evidence>
<dbReference type="Pfam" id="PF25354">
    <property type="entry name" value="Ig_NUP210_16th"/>
    <property type="match status" value="1"/>
</dbReference>
<feature type="domain" description="NUP210 C-terminal Ig-like" evidence="2">
    <location>
        <begin position="400"/>
        <end position="537"/>
    </location>
</feature>
<evidence type="ECO:0000256" key="1">
    <source>
        <dbReference type="SAM" id="Phobius"/>
    </source>
</evidence>
<feature type="transmembrane region" description="Helical" evidence="1">
    <location>
        <begin position="650"/>
        <end position="670"/>
    </location>
</feature>
<feature type="domain" description="NUP210 Ig-like" evidence="5">
    <location>
        <begin position="1"/>
        <end position="97"/>
    </location>
</feature>
<proteinExistence type="predicted"/>
<evidence type="ECO:0000259" key="2">
    <source>
        <dbReference type="Pfam" id="PF22957"/>
    </source>
</evidence>
<reference evidence="6 7" key="1">
    <citation type="journal article" date="2021" name="Elife">
        <title>Chloroplast acquisition without the gene transfer in kleptoplastic sea slugs, Plakobranchus ocellatus.</title>
        <authorList>
            <person name="Maeda T."/>
            <person name="Takahashi S."/>
            <person name="Yoshida T."/>
            <person name="Shimamura S."/>
            <person name="Takaki Y."/>
            <person name="Nagai Y."/>
            <person name="Toyoda A."/>
            <person name="Suzuki Y."/>
            <person name="Arimoto A."/>
            <person name="Ishii H."/>
            <person name="Satoh N."/>
            <person name="Nishiyama T."/>
            <person name="Hasebe M."/>
            <person name="Maruyama T."/>
            <person name="Minagawa J."/>
            <person name="Obokata J."/>
            <person name="Shigenobu S."/>
        </authorList>
    </citation>
    <scope>NUCLEOTIDE SEQUENCE [LARGE SCALE GENOMIC DNA]</scope>
</reference>
<protein>
    <submittedName>
        <fullName evidence="6">Nuclear pore membrane glycoprotein 210-like</fullName>
    </submittedName>
</protein>
<evidence type="ECO:0000259" key="4">
    <source>
        <dbReference type="Pfam" id="PF25354"/>
    </source>
</evidence>
<dbReference type="EMBL" id="BMAT01006097">
    <property type="protein sequence ID" value="GFS06170.1"/>
    <property type="molecule type" value="Genomic_DNA"/>
</dbReference>
<dbReference type="GO" id="GO:0005643">
    <property type="term" value="C:nuclear pore"/>
    <property type="evidence" value="ECO:0007669"/>
    <property type="project" value="TreeGrafter"/>
</dbReference>
<accession>A0AAV4I8C1</accession>
<evidence type="ECO:0000259" key="3">
    <source>
        <dbReference type="Pfam" id="PF22959"/>
    </source>
</evidence>
<dbReference type="Pfam" id="PF26183">
    <property type="entry name" value="Ig_NUP210_14th"/>
    <property type="match status" value="1"/>
</dbReference>
<feature type="transmembrane region" description="Helical" evidence="1">
    <location>
        <begin position="716"/>
        <end position="740"/>
    </location>
</feature>
<organism evidence="6 7">
    <name type="scientific">Elysia marginata</name>
    <dbReference type="NCBI Taxonomy" id="1093978"/>
    <lineage>
        <taxon>Eukaryota</taxon>
        <taxon>Metazoa</taxon>
        <taxon>Spiralia</taxon>
        <taxon>Lophotrochozoa</taxon>
        <taxon>Mollusca</taxon>
        <taxon>Gastropoda</taxon>
        <taxon>Heterobranchia</taxon>
        <taxon>Euthyneura</taxon>
        <taxon>Panpulmonata</taxon>
        <taxon>Sacoglossa</taxon>
        <taxon>Placobranchoidea</taxon>
        <taxon>Plakobranchidae</taxon>
        <taxon>Elysia</taxon>
    </lineage>
</organism>
<dbReference type="Pfam" id="PF22957">
    <property type="entry name" value="NUP210_Ig"/>
    <property type="match status" value="1"/>
</dbReference>